<dbReference type="InterPro" id="IPR011033">
    <property type="entry name" value="PRC_barrel-like_sf"/>
</dbReference>
<evidence type="ECO:0000256" key="5">
    <source>
        <dbReference type="HAMAP-Rule" id="MF_00014"/>
    </source>
</evidence>
<dbReference type="InterPro" id="IPR011961">
    <property type="entry name" value="RimM"/>
</dbReference>
<comment type="subcellular location">
    <subcellularLocation>
        <location evidence="5">Cytoplasm</location>
    </subcellularLocation>
</comment>
<dbReference type="GO" id="GO:0005840">
    <property type="term" value="C:ribosome"/>
    <property type="evidence" value="ECO:0007669"/>
    <property type="project" value="InterPro"/>
</dbReference>
<dbReference type="InterPro" id="IPR056792">
    <property type="entry name" value="PRC_RimM"/>
</dbReference>
<evidence type="ECO:0000256" key="1">
    <source>
        <dbReference type="ARBA" id="ARBA00022490"/>
    </source>
</evidence>
<dbReference type="AlphaFoldDB" id="G5IGV7"/>
<keyword evidence="2 5" id="KW-0690">Ribosome biogenesis</keyword>
<evidence type="ECO:0000313" key="8">
    <source>
        <dbReference type="EMBL" id="EHI59287.1"/>
    </source>
</evidence>
<dbReference type="InterPro" id="IPR009000">
    <property type="entry name" value="Transl_B-barrel_sf"/>
</dbReference>
<dbReference type="GO" id="GO:0005737">
    <property type="term" value="C:cytoplasm"/>
    <property type="evidence" value="ECO:0007669"/>
    <property type="project" value="UniProtKB-SubCell"/>
</dbReference>
<organism evidence="8 9">
    <name type="scientific">Hungatella hathewayi WAL-18680</name>
    <dbReference type="NCBI Taxonomy" id="742737"/>
    <lineage>
        <taxon>Bacteria</taxon>
        <taxon>Bacillati</taxon>
        <taxon>Bacillota</taxon>
        <taxon>Clostridia</taxon>
        <taxon>Lachnospirales</taxon>
        <taxon>Lachnospiraceae</taxon>
        <taxon>Hungatella</taxon>
    </lineage>
</organism>
<evidence type="ECO:0000256" key="4">
    <source>
        <dbReference type="ARBA" id="ARBA00023186"/>
    </source>
</evidence>
<dbReference type="PANTHER" id="PTHR33692:SF1">
    <property type="entry name" value="RIBOSOME MATURATION FACTOR RIMM"/>
    <property type="match status" value="1"/>
</dbReference>
<comment type="caution">
    <text evidence="8">The sequence shown here is derived from an EMBL/GenBank/DDBJ whole genome shotgun (WGS) entry which is preliminary data.</text>
</comment>
<dbReference type="Pfam" id="PF24986">
    <property type="entry name" value="PRC_RimM"/>
    <property type="match status" value="1"/>
</dbReference>
<name>G5IGV7_9FIRM</name>
<dbReference type="Gene3D" id="2.30.30.240">
    <property type="entry name" value="PRC-barrel domain"/>
    <property type="match status" value="1"/>
</dbReference>
<keyword evidence="9" id="KW-1185">Reference proteome</keyword>
<sequence length="171" mass="19049">MMEDTLRVGVISSTHGVRGEVKVFPTTDDVTRFKELKEVILDTGKEQKILTIEHVKFFKNMAILKFKGYDNINDIEIYKGKDLLIPREQAVKLAPNENFIVDLIGLKVVTEDGDTFGVMTDVLQTGANDVYVVETPEGKEVLLPAIPSCILDVNLETSTMTVHILDGLLDL</sequence>
<comment type="function">
    <text evidence="5">An accessory protein needed during the final step in the assembly of 30S ribosomal subunit, possibly for assembly of the head region. Essential for efficient processing of 16S rRNA. May be needed both before and after RbfA during the maturation of 16S rRNA. It has affinity for free ribosomal 30S subunits but not for 70S ribosomes.</text>
</comment>
<dbReference type="InterPro" id="IPR036976">
    <property type="entry name" value="RimM_N_sf"/>
</dbReference>
<comment type="similarity">
    <text evidence="5">Belongs to the RimM family.</text>
</comment>
<evidence type="ECO:0000313" key="9">
    <source>
        <dbReference type="Proteomes" id="UP000005384"/>
    </source>
</evidence>
<keyword evidence="4 5" id="KW-0143">Chaperone</keyword>
<comment type="domain">
    <text evidence="5">The PRC barrel domain binds ribosomal protein uS19.</text>
</comment>
<proteinExistence type="inferred from homology"/>
<dbReference type="NCBIfam" id="TIGR02273">
    <property type="entry name" value="16S_RimM"/>
    <property type="match status" value="1"/>
</dbReference>
<dbReference type="HAMAP" id="MF_00014">
    <property type="entry name" value="Ribosome_mat_RimM"/>
    <property type="match status" value="1"/>
</dbReference>
<evidence type="ECO:0000259" key="7">
    <source>
        <dbReference type="Pfam" id="PF24986"/>
    </source>
</evidence>
<dbReference type="GO" id="GO:0042274">
    <property type="term" value="P:ribosomal small subunit biogenesis"/>
    <property type="evidence" value="ECO:0007669"/>
    <property type="project" value="UniProtKB-UniRule"/>
</dbReference>
<gene>
    <name evidence="5" type="primary">rimM</name>
    <name evidence="8" type="ORF">HMPREF9473_02735</name>
</gene>
<dbReference type="SUPFAM" id="SSF50346">
    <property type="entry name" value="PRC-barrel domain"/>
    <property type="match status" value="1"/>
</dbReference>
<reference evidence="8 9" key="1">
    <citation type="submission" date="2011-08" db="EMBL/GenBank/DDBJ databases">
        <title>The Genome Sequence of Clostridium hathewayi WAL-18680.</title>
        <authorList>
            <consortium name="The Broad Institute Genome Sequencing Platform"/>
            <person name="Earl A."/>
            <person name="Ward D."/>
            <person name="Feldgarden M."/>
            <person name="Gevers D."/>
            <person name="Finegold S.M."/>
            <person name="Summanen P.H."/>
            <person name="Molitoris D.R."/>
            <person name="Song M."/>
            <person name="Daigneault M."/>
            <person name="Allen-Vercoe E."/>
            <person name="Young S.K."/>
            <person name="Zeng Q."/>
            <person name="Gargeya S."/>
            <person name="Fitzgerald M."/>
            <person name="Haas B."/>
            <person name="Abouelleil A."/>
            <person name="Alvarado L."/>
            <person name="Arachchi H.M."/>
            <person name="Berlin A."/>
            <person name="Brown A."/>
            <person name="Chapman S.B."/>
            <person name="Chen Z."/>
            <person name="Dunbar C."/>
            <person name="Freedman E."/>
            <person name="Gearin G."/>
            <person name="Gellesch M."/>
            <person name="Goldberg J."/>
            <person name="Griggs A."/>
            <person name="Gujja S."/>
            <person name="Heiman D."/>
            <person name="Howarth C."/>
            <person name="Larson L."/>
            <person name="Lui A."/>
            <person name="MacDonald P.J.P."/>
            <person name="Montmayeur A."/>
            <person name="Murphy C."/>
            <person name="Neiman D."/>
            <person name="Pearson M."/>
            <person name="Priest M."/>
            <person name="Roberts A."/>
            <person name="Saif S."/>
            <person name="Shea T."/>
            <person name="Shenoy N."/>
            <person name="Sisk P."/>
            <person name="Stolte C."/>
            <person name="Sykes S."/>
            <person name="Wortman J."/>
            <person name="Nusbaum C."/>
            <person name="Birren B."/>
        </authorList>
    </citation>
    <scope>NUCLEOTIDE SEQUENCE [LARGE SCALE GENOMIC DNA]</scope>
    <source>
        <strain evidence="8 9">WAL-18680</strain>
    </source>
</reference>
<dbReference type="SUPFAM" id="SSF50447">
    <property type="entry name" value="Translation proteins"/>
    <property type="match status" value="1"/>
</dbReference>
<evidence type="ECO:0000256" key="2">
    <source>
        <dbReference type="ARBA" id="ARBA00022517"/>
    </source>
</evidence>
<comment type="subunit">
    <text evidence="5">Binds ribosomal protein uS19.</text>
</comment>
<dbReference type="GO" id="GO:0043022">
    <property type="term" value="F:ribosome binding"/>
    <property type="evidence" value="ECO:0007669"/>
    <property type="project" value="InterPro"/>
</dbReference>
<dbReference type="Gene3D" id="2.40.30.60">
    <property type="entry name" value="RimM"/>
    <property type="match status" value="1"/>
</dbReference>
<dbReference type="GO" id="GO:0006364">
    <property type="term" value="P:rRNA processing"/>
    <property type="evidence" value="ECO:0007669"/>
    <property type="project" value="UniProtKB-UniRule"/>
</dbReference>
<dbReference type="HOGENOM" id="CLU_077636_3_2_9"/>
<dbReference type="InterPro" id="IPR002676">
    <property type="entry name" value="RimM_N"/>
</dbReference>
<dbReference type="Pfam" id="PF01782">
    <property type="entry name" value="RimM"/>
    <property type="match status" value="1"/>
</dbReference>
<dbReference type="PATRIC" id="fig|742737.3.peg.2742"/>
<accession>G5IGV7</accession>
<keyword evidence="3 5" id="KW-0698">rRNA processing</keyword>
<dbReference type="EMBL" id="ADLN01000066">
    <property type="protein sequence ID" value="EHI59287.1"/>
    <property type="molecule type" value="Genomic_DNA"/>
</dbReference>
<feature type="domain" description="Ribosome maturation factor RimM PRC barrel" evidence="7">
    <location>
        <begin position="101"/>
        <end position="167"/>
    </location>
</feature>
<keyword evidence="1 5" id="KW-0963">Cytoplasm</keyword>
<evidence type="ECO:0000259" key="6">
    <source>
        <dbReference type="Pfam" id="PF01782"/>
    </source>
</evidence>
<protein>
    <recommendedName>
        <fullName evidence="5">Ribosome maturation factor RimM</fullName>
    </recommendedName>
</protein>
<dbReference type="PANTHER" id="PTHR33692">
    <property type="entry name" value="RIBOSOME MATURATION FACTOR RIMM"/>
    <property type="match status" value="1"/>
</dbReference>
<evidence type="ECO:0000256" key="3">
    <source>
        <dbReference type="ARBA" id="ARBA00022552"/>
    </source>
</evidence>
<dbReference type="Proteomes" id="UP000005384">
    <property type="component" value="Unassembled WGS sequence"/>
</dbReference>
<feature type="domain" description="RimM N-terminal" evidence="6">
    <location>
        <begin position="8"/>
        <end position="89"/>
    </location>
</feature>